<name>A0A8H7WAR0_9HELO</name>
<dbReference type="Proteomes" id="UP000664132">
    <property type="component" value="Unassembled WGS sequence"/>
</dbReference>
<keyword evidence="3" id="KW-1185">Reference proteome</keyword>
<comment type="caution">
    <text evidence="2">The sequence shown here is derived from an EMBL/GenBank/DDBJ whole genome shotgun (WGS) entry which is preliminary data.</text>
</comment>
<protein>
    <submittedName>
        <fullName evidence="2">Uncharacterized protein</fullName>
    </submittedName>
</protein>
<dbReference type="AlphaFoldDB" id="A0A8H7WAR0"/>
<accession>A0A8H7WAR0</accession>
<organism evidence="2 3">
    <name type="scientific">Cadophora malorum</name>
    <dbReference type="NCBI Taxonomy" id="108018"/>
    <lineage>
        <taxon>Eukaryota</taxon>
        <taxon>Fungi</taxon>
        <taxon>Dikarya</taxon>
        <taxon>Ascomycota</taxon>
        <taxon>Pezizomycotina</taxon>
        <taxon>Leotiomycetes</taxon>
        <taxon>Helotiales</taxon>
        <taxon>Ploettnerulaceae</taxon>
        <taxon>Cadophora</taxon>
    </lineage>
</organism>
<reference evidence="2" key="1">
    <citation type="submission" date="2021-02" db="EMBL/GenBank/DDBJ databases">
        <title>Genome sequence Cadophora malorum strain M34.</title>
        <authorList>
            <person name="Stefanovic E."/>
            <person name="Vu D."/>
            <person name="Scully C."/>
            <person name="Dijksterhuis J."/>
            <person name="Roader J."/>
            <person name="Houbraken J."/>
        </authorList>
    </citation>
    <scope>NUCLEOTIDE SEQUENCE</scope>
    <source>
        <strain evidence="2">M34</strain>
    </source>
</reference>
<feature type="region of interest" description="Disordered" evidence="1">
    <location>
        <begin position="1"/>
        <end position="52"/>
    </location>
</feature>
<proteinExistence type="predicted"/>
<feature type="compositionally biased region" description="Polar residues" evidence="1">
    <location>
        <begin position="39"/>
        <end position="52"/>
    </location>
</feature>
<feature type="compositionally biased region" description="Low complexity" evidence="1">
    <location>
        <begin position="28"/>
        <end position="38"/>
    </location>
</feature>
<evidence type="ECO:0000313" key="3">
    <source>
        <dbReference type="Proteomes" id="UP000664132"/>
    </source>
</evidence>
<evidence type="ECO:0000256" key="1">
    <source>
        <dbReference type="SAM" id="MobiDB-lite"/>
    </source>
</evidence>
<sequence>MSQKGKQRGNPETWNGKDVLSNLDDGQESPLPESSPPSNLGQNNHKPVGNLLNTGSFSHSVWSSDYQSIEPPFGGLGMPRRIQSPNSNSWTDFSYEHSANDFEDCGNTSYDNSANNYDYFEPTSDLKEDLHLYNMYPPSFHHLGSGATAGFGNSTLQLDQCLTNTKNTFDDLPPALFTNRSGPAAMSDYYAQVTDLSNNLNNLSLRSAQTSSNAYPPQRSTFEALDNRPTASSLGWPPNSDNAKLYKLIVRSKENIWLELKNEADLSANTPWKVFLDKPGSTSTKEYVHARSFVFSIFPY</sequence>
<evidence type="ECO:0000313" key="2">
    <source>
        <dbReference type="EMBL" id="KAG4418739.1"/>
    </source>
</evidence>
<dbReference type="EMBL" id="JAFJYH010000121">
    <property type="protein sequence ID" value="KAG4418739.1"/>
    <property type="molecule type" value="Genomic_DNA"/>
</dbReference>
<gene>
    <name evidence="2" type="ORF">IFR04_008101</name>
</gene>